<evidence type="ECO:0000313" key="1">
    <source>
        <dbReference type="EMBL" id="GAX72722.1"/>
    </source>
</evidence>
<gene>
    <name evidence="1" type="ORF">CEUSTIGMA_g178.t1</name>
</gene>
<accession>A0A250WPY7</accession>
<evidence type="ECO:0000313" key="2">
    <source>
        <dbReference type="Proteomes" id="UP000232323"/>
    </source>
</evidence>
<organism evidence="1 2">
    <name type="scientific">Chlamydomonas eustigma</name>
    <dbReference type="NCBI Taxonomy" id="1157962"/>
    <lineage>
        <taxon>Eukaryota</taxon>
        <taxon>Viridiplantae</taxon>
        <taxon>Chlorophyta</taxon>
        <taxon>core chlorophytes</taxon>
        <taxon>Chlorophyceae</taxon>
        <taxon>CS clade</taxon>
        <taxon>Chlamydomonadales</taxon>
        <taxon>Chlamydomonadaceae</taxon>
        <taxon>Chlamydomonas</taxon>
    </lineage>
</organism>
<dbReference type="OrthoDB" id="549197at2759"/>
<protein>
    <submittedName>
        <fullName evidence="1">Uncharacterized protein</fullName>
    </submittedName>
</protein>
<keyword evidence="2" id="KW-1185">Reference proteome</keyword>
<sequence length="633" mass="71622">MVQNHDGGVLKECSGIVVNIYQYLWSKNRQGESCAINLPHTVVYKDSRPQSWYFSSLKTKKVLRKHNSKLLGPTLIEAFTSSKERKADLCAWCSGSKAVLDNNSKKKAVRRVPISIYEEYDSDDDLEEVQMEPLSHRHASMLLDPGPYRRTREELREGVVQQFVTPRDPRDFILRAIWSPAAVIYEKLTNKHRLVDLEYMASTTPVPERMASTTPVPERMASFSASMLHHDHMLIPHGALRSRLEEQCEAVISHLRDMPDESIQVARMDLFFKIDVENRIWFLYCDSLQLQKLPSLKPPHRLDQQTVSRDLRGQIEPDDFDFLCVASGKLCHHSLKVEVSYKRLIEHWIAKSSDLILEDDRLQALDAVPPALRRANPNMTREFYVRHRSQPFFLYSTASVCQEAVKNMDKYPPVNLTNILGLDWEVEHKTSIPSSPEGATRSYRAVLVLHHRKPAPLNPRRLSMPMSSSNWGSADFAERRGSLSMSEMFLSVGPSSWKAGVLIASTITEEGPTTVNRTSLSSGGGSVPGSIQISGKRSCGSMLSSQSVGMYQRDSYVSSAAFSELRKHSGTLVVKESKAHKRLLDAQMHARLLPQEQFFVHKSYDPSVTPCAPMSTLMHAADMGMLRRPFTRA</sequence>
<dbReference type="AlphaFoldDB" id="A0A250WPY7"/>
<dbReference type="Proteomes" id="UP000232323">
    <property type="component" value="Unassembled WGS sequence"/>
</dbReference>
<comment type="caution">
    <text evidence="1">The sequence shown here is derived from an EMBL/GenBank/DDBJ whole genome shotgun (WGS) entry which is preliminary data.</text>
</comment>
<dbReference type="EMBL" id="BEGY01000001">
    <property type="protein sequence ID" value="GAX72722.1"/>
    <property type="molecule type" value="Genomic_DNA"/>
</dbReference>
<proteinExistence type="predicted"/>
<reference evidence="1 2" key="1">
    <citation type="submission" date="2017-08" db="EMBL/GenBank/DDBJ databases">
        <title>Acidophilic green algal genome provides insights into adaptation to an acidic environment.</title>
        <authorList>
            <person name="Hirooka S."/>
            <person name="Hirose Y."/>
            <person name="Kanesaki Y."/>
            <person name="Higuchi S."/>
            <person name="Fujiwara T."/>
            <person name="Onuma R."/>
            <person name="Era A."/>
            <person name="Ohbayashi R."/>
            <person name="Uzuka A."/>
            <person name="Nozaki H."/>
            <person name="Yoshikawa H."/>
            <person name="Miyagishima S.Y."/>
        </authorList>
    </citation>
    <scope>NUCLEOTIDE SEQUENCE [LARGE SCALE GENOMIC DNA]</scope>
    <source>
        <strain evidence="1 2">NIES-2499</strain>
    </source>
</reference>
<name>A0A250WPY7_9CHLO</name>